<name>A0AAE3KKV7_9CYAN</name>
<sequence>MKTINTPLLIGLQIATVSAAVMTAYPSNAAILSFTGQVKPLITSPTPKIMQDNLLQAFNEKQNFLLTQDIQTSNPNDWSKLLPGIPQGTRISSHYIYLNPLKKPIQFVNAAATFIFDAPILGVIGTHNQLLATNNLLGLSGVNYPGNTKFGARQLDNKNPNGSKDTATFLNNILNINFTARDGIDPIRVITTYLEPTPASTSTPSVSGMVLGDYGSYLDSETVSVPEPLMAMGSTVAVALGMLLKRKRAN</sequence>
<comment type="caution">
    <text evidence="2">The sequence shown here is derived from an EMBL/GenBank/DDBJ whole genome shotgun (WGS) entry which is preliminary data.</text>
</comment>
<reference evidence="2" key="1">
    <citation type="submission" date="2022-06" db="EMBL/GenBank/DDBJ databases">
        <title>New cyanobacteria of genus Symplocastrum in benthos of Lake Baikal.</title>
        <authorList>
            <person name="Sorokovikova E."/>
            <person name="Tikhonova I."/>
            <person name="Krasnopeev A."/>
            <person name="Evseev P."/>
            <person name="Gladkikh A."/>
            <person name="Belykh O."/>
        </authorList>
    </citation>
    <scope>NUCLEOTIDE SEQUENCE</scope>
    <source>
        <strain evidence="2">BBK-W-15</strain>
    </source>
</reference>
<accession>A0AAE3KKV7</accession>
<evidence type="ECO:0000313" key="3">
    <source>
        <dbReference type="Proteomes" id="UP001204953"/>
    </source>
</evidence>
<proteinExistence type="predicted"/>
<keyword evidence="3" id="KW-1185">Reference proteome</keyword>
<dbReference type="NCBIfam" id="TIGR04155">
    <property type="entry name" value="cyano_PEP"/>
    <property type="match status" value="1"/>
</dbReference>
<dbReference type="EMBL" id="JAMZMM010000014">
    <property type="protein sequence ID" value="MCP2727424.1"/>
    <property type="molecule type" value="Genomic_DNA"/>
</dbReference>
<organism evidence="2 3">
    <name type="scientific">Limnofasciculus baicalensis BBK-W-15</name>
    <dbReference type="NCBI Taxonomy" id="2699891"/>
    <lineage>
        <taxon>Bacteria</taxon>
        <taxon>Bacillati</taxon>
        <taxon>Cyanobacteriota</taxon>
        <taxon>Cyanophyceae</taxon>
        <taxon>Coleofasciculales</taxon>
        <taxon>Coleofasciculaceae</taxon>
        <taxon>Limnofasciculus</taxon>
        <taxon>Limnofasciculus baicalensis</taxon>
    </lineage>
</organism>
<feature type="chain" id="PRO_5042046033" evidence="1">
    <location>
        <begin position="30"/>
        <end position="250"/>
    </location>
</feature>
<evidence type="ECO:0000313" key="2">
    <source>
        <dbReference type="EMBL" id="MCP2727424.1"/>
    </source>
</evidence>
<feature type="signal peptide" evidence="1">
    <location>
        <begin position="1"/>
        <end position="29"/>
    </location>
</feature>
<dbReference type="RefSeq" id="WP_254010239.1">
    <property type="nucleotide sequence ID" value="NZ_JAMZMM010000014.1"/>
</dbReference>
<dbReference type="Proteomes" id="UP001204953">
    <property type="component" value="Unassembled WGS sequence"/>
</dbReference>
<gene>
    <name evidence="2" type="ORF">NJ959_02920</name>
</gene>
<dbReference type="InterPro" id="IPR026374">
    <property type="entry name" value="Cyano_PEP"/>
</dbReference>
<protein>
    <submittedName>
        <fullName evidence="2">PEP-CTERM sorting domain-containing protein</fullName>
    </submittedName>
</protein>
<dbReference type="AlphaFoldDB" id="A0AAE3KKV7"/>
<evidence type="ECO:0000256" key="1">
    <source>
        <dbReference type="SAM" id="SignalP"/>
    </source>
</evidence>
<keyword evidence="1" id="KW-0732">Signal</keyword>